<feature type="binding site" evidence="6">
    <location>
        <position position="121"/>
    </location>
    <ligand>
        <name>Mg(2+)</name>
        <dbReference type="ChEBI" id="CHEBI:18420"/>
        <label>1</label>
        <note>catalytic</note>
    </ligand>
</feature>
<dbReference type="PRINTS" id="PR00377">
    <property type="entry name" value="IMPHPHTASES"/>
</dbReference>
<comment type="similarity">
    <text evidence="2">Belongs to the inositol monophosphatase superfamily.</text>
</comment>
<reference evidence="7" key="1">
    <citation type="submission" date="2006-10" db="EMBL/GenBank/DDBJ databases">
        <authorList>
            <person name="Amadeo P."/>
            <person name="Zhao Q."/>
            <person name="Wortman J."/>
            <person name="Fraser-Liggett C."/>
            <person name="Carlton J."/>
        </authorList>
    </citation>
    <scope>NUCLEOTIDE SEQUENCE</scope>
    <source>
        <strain evidence="7">G3</strain>
    </source>
</reference>
<dbReference type="FunFam" id="3.40.190.80:FF:000045">
    <property type="entry name" value="Inositol monophosphatase family protein"/>
    <property type="match status" value="1"/>
</dbReference>
<dbReference type="OrthoDB" id="411145at2759"/>
<dbReference type="VEuPathDB" id="TrichDB:TVAGG3_0539880"/>
<dbReference type="PANTHER" id="PTHR43200:SF6">
    <property type="entry name" value="3'(2'),5'-BISPHOSPHATE NUCLEOTIDASE"/>
    <property type="match status" value="1"/>
</dbReference>
<dbReference type="InterPro" id="IPR020583">
    <property type="entry name" value="Inositol_monoP_metal-BS"/>
</dbReference>
<dbReference type="PROSITE" id="PS00629">
    <property type="entry name" value="IMP_1"/>
    <property type="match status" value="1"/>
</dbReference>
<dbReference type="SMR" id="A2EGK6"/>
<feature type="binding site" evidence="6">
    <location>
        <position position="120"/>
    </location>
    <ligand>
        <name>Mg(2+)</name>
        <dbReference type="ChEBI" id="CHEBI:18420"/>
        <label>1</label>
        <note>catalytic</note>
    </ligand>
</feature>
<dbReference type="PANTHER" id="PTHR43200">
    <property type="entry name" value="PHOSPHATASE"/>
    <property type="match status" value="1"/>
</dbReference>
<dbReference type="STRING" id="5722.A2EGK6"/>
<dbReference type="Gene3D" id="3.30.540.10">
    <property type="entry name" value="Fructose-1,6-Bisphosphatase, subunit A, domain 1"/>
    <property type="match status" value="1"/>
</dbReference>
<dbReference type="GO" id="GO:0008441">
    <property type="term" value="F:3'(2'),5'-bisphosphate nucleotidase activity"/>
    <property type="evidence" value="ECO:0000318"/>
    <property type="project" value="GO_Central"/>
</dbReference>
<dbReference type="Gene3D" id="3.40.190.80">
    <property type="match status" value="1"/>
</dbReference>
<name>A2EGK6_TRIV3</name>
<dbReference type="SUPFAM" id="SSF56655">
    <property type="entry name" value="Carbohydrate phosphatase"/>
    <property type="match status" value="1"/>
</dbReference>
<evidence type="ECO:0000313" key="8">
    <source>
        <dbReference type="Proteomes" id="UP000001542"/>
    </source>
</evidence>
<dbReference type="EMBL" id="DS113383">
    <property type="protein sequence ID" value="EAY08201.1"/>
    <property type="molecule type" value="Genomic_DNA"/>
</dbReference>
<evidence type="ECO:0000256" key="2">
    <source>
        <dbReference type="ARBA" id="ARBA00009759"/>
    </source>
</evidence>
<keyword evidence="3 6" id="KW-0479">Metal-binding</keyword>
<comment type="cofactor">
    <cofactor evidence="1 6">
        <name>Mg(2+)</name>
        <dbReference type="ChEBI" id="CHEBI:18420"/>
    </cofactor>
</comment>
<proteinExistence type="inferred from homology"/>
<reference evidence="7" key="2">
    <citation type="journal article" date="2007" name="Science">
        <title>Draft genome sequence of the sexually transmitted pathogen Trichomonas vaginalis.</title>
        <authorList>
            <person name="Carlton J.M."/>
            <person name="Hirt R.P."/>
            <person name="Silva J.C."/>
            <person name="Delcher A.L."/>
            <person name="Schatz M."/>
            <person name="Zhao Q."/>
            <person name="Wortman J.R."/>
            <person name="Bidwell S.L."/>
            <person name="Alsmark U.C.M."/>
            <person name="Besteiro S."/>
            <person name="Sicheritz-Ponten T."/>
            <person name="Noel C.J."/>
            <person name="Dacks J.B."/>
            <person name="Foster P.G."/>
            <person name="Simillion C."/>
            <person name="Van de Peer Y."/>
            <person name="Miranda-Saavedra D."/>
            <person name="Barton G.J."/>
            <person name="Westrop G.D."/>
            <person name="Mueller S."/>
            <person name="Dessi D."/>
            <person name="Fiori P.L."/>
            <person name="Ren Q."/>
            <person name="Paulsen I."/>
            <person name="Zhang H."/>
            <person name="Bastida-Corcuera F.D."/>
            <person name="Simoes-Barbosa A."/>
            <person name="Brown M.T."/>
            <person name="Hayes R.D."/>
            <person name="Mukherjee M."/>
            <person name="Okumura C.Y."/>
            <person name="Schneider R."/>
            <person name="Smith A.J."/>
            <person name="Vanacova S."/>
            <person name="Villalvazo M."/>
            <person name="Haas B.J."/>
            <person name="Pertea M."/>
            <person name="Feldblyum T.V."/>
            <person name="Utterback T.R."/>
            <person name="Shu C.L."/>
            <person name="Osoegawa K."/>
            <person name="de Jong P.J."/>
            <person name="Hrdy I."/>
            <person name="Horvathova L."/>
            <person name="Zubacova Z."/>
            <person name="Dolezal P."/>
            <person name="Malik S.B."/>
            <person name="Logsdon J.M. Jr."/>
            <person name="Henze K."/>
            <person name="Gupta A."/>
            <person name="Wang C.C."/>
            <person name="Dunne R.L."/>
            <person name="Upcroft J.A."/>
            <person name="Upcroft P."/>
            <person name="White O."/>
            <person name="Salzberg S.L."/>
            <person name="Tang P."/>
            <person name="Chiu C.-H."/>
            <person name="Lee Y.-S."/>
            <person name="Embley T.M."/>
            <person name="Coombs G.H."/>
            <person name="Mottram J.C."/>
            <person name="Tachezy J."/>
            <person name="Fraser-Liggett C.M."/>
            <person name="Johnson P.J."/>
        </authorList>
    </citation>
    <scope>NUCLEOTIDE SEQUENCE [LARGE SCALE GENOMIC DNA]</scope>
    <source>
        <strain evidence="7">G3</strain>
    </source>
</reference>
<gene>
    <name evidence="7" type="ORF">TVAG_308070</name>
</gene>
<evidence type="ECO:0000256" key="5">
    <source>
        <dbReference type="ARBA" id="ARBA00022842"/>
    </source>
</evidence>
<keyword evidence="5 6" id="KW-0460">Magnesium</keyword>
<dbReference type="InterPro" id="IPR000760">
    <property type="entry name" value="Inositol_monophosphatase-like"/>
</dbReference>
<dbReference type="GO" id="GO:0046872">
    <property type="term" value="F:metal ion binding"/>
    <property type="evidence" value="ECO:0007669"/>
    <property type="project" value="UniProtKB-KW"/>
</dbReference>
<evidence type="ECO:0000256" key="6">
    <source>
        <dbReference type="PIRSR" id="PIRSR600760-2"/>
    </source>
</evidence>
<dbReference type="FunCoup" id="A2EGK6">
    <property type="interactions" value="72"/>
</dbReference>
<dbReference type="eggNOG" id="KOG1528">
    <property type="taxonomic scope" value="Eukaryota"/>
</dbReference>
<organism evidence="7 8">
    <name type="scientific">Trichomonas vaginalis (strain ATCC PRA-98 / G3)</name>
    <dbReference type="NCBI Taxonomy" id="412133"/>
    <lineage>
        <taxon>Eukaryota</taxon>
        <taxon>Metamonada</taxon>
        <taxon>Parabasalia</taxon>
        <taxon>Trichomonadida</taxon>
        <taxon>Trichomonadidae</taxon>
        <taxon>Trichomonas</taxon>
    </lineage>
</organism>
<dbReference type="KEGG" id="tva:4766099"/>
<feature type="binding site" evidence="6">
    <location>
        <position position="118"/>
    </location>
    <ligand>
        <name>Mg(2+)</name>
        <dbReference type="ChEBI" id="CHEBI:18420"/>
        <label>1</label>
        <note>catalytic</note>
    </ligand>
</feature>
<dbReference type="RefSeq" id="XP_001320424.1">
    <property type="nucleotide sequence ID" value="XM_001320389.1"/>
</dbReference>
<feature type="binding site" evidence="6">
    <location>
        <position position="260"/>
    </location>
    <ligand>
        <name>Mg(2+)</name>
        <dbReference type="ChEBI" id="CHEBI:18420"/>
        <label>1</label>
        <note>catalytic</note>
    </ligand>
</feature>
<evidence type="ECO:0000313" key="7">
    <source>
        <dbReference type="EMBL" id="EAY08201.1"/>
    </source>
</evidence>
<dbReference type="VEuPathDB" id="TrichDB:TVAG_308070"/>
<dbReference type="Pfam" id="PF00459">
    <property type="entry name" value="Inositol_P"/>
    <property type="match status" value="1"/>
</dbReference>
<keyword evidence="8" id="KW-1185">Reference proteome</keyword>
<sequence length="325" mass="35952">MEFGKWATEINAAIEILKPVIGISLEGQEKLNKSEIETKKDGTVVSIVDFACQSMVMHGLKKHFPNDSVLGEEEIQNIDDEFLRHVKSLLPADVDPVKACSVAVHSISDKDERCWVIDPIDGTYGFVTGGNYAIAMALLVNRHVVCSAVAWPRHEVEATGLTQLEGPAIFVASEGFGAYALDLKGHWVKLTKQENPRARLIYTKQKVGNITQLYQYVKDHLDIHEELTMVSMTKGFVIGSGGACAYIRVPWGANEEHVWDIAPFELLVREAGGFATTGTGAAISYRSNARVAGSQDGLIFTNKDQAFHDKVLAVYHEALDKYRWF</sequence>
<accession>A2EGK6</accession>
<evidence type="ECO:0000256" key="1">
    <source>
        <dbReference type="ARBA" id="ARBA00001946"/>
    </source>
</evidence>
<dbReference type="InParanoid" id="A2EGK6"/>
<dbReference type="Proteomes" id="UP000001542">
    <property type="component" value="Unassembled WGS sequence"/>
</dbReference>
<keyword evidence="4" id="KW-0378">Hydrolase</keyword>
<dbReference type="InterPro" id="IPR051090">
    <property type="entry name" value="Inositol_monoP_superfamily"/>
</dbReference>
<evidence type="ECO:0000256" key="3">
    <source>
        <dbReference type="ARBA" id="ARBA00022723"/>
    </source>
</evidence>
<protein>
    <submittedName>
        <fullName evidence="7">Inositol monophosphatase family protein</fullName>
    </submittedName>
</protein>
<dbReference type="AlphaFoldDB" id="A2EGK6"/>
<feature type="binding site" evidence="6">
    <location>
        <position position="72"/>
    </location>
    <ligand>
        <name>Mg(2+)</name>
        <dbReference type="ChEBI" id="CHEBI:18420"/>
        <label>1</label>
        <note>catalytic</note>
    </ligand>
</feature>
<dbReference type="GO" id="GO:0000103">
    <property type="term" value="P:sulfate assimilation"/>
    <property type="evidence" value="ECO:0000318"/>
    <property type="project" value="GO_Central"/>
</dbReference>
<dbReference type="FunFam" id="3.30.540.10:FF:000046">
    <property type="entry name" value="Inositol monophosphatase family protein"/>
    <property type="match status" value="1"/>
</dbReference>
<evidence type="ECO:0000256" key="4">
    <source>
        <dbReference type="ARBA" id="ARBA00022801"/>
    </source>
</evidence>